<dbReference type="PROSITE" id="PS51891">
    <property type="entry name" value="CENP_V_GFA"/>
    <property type="match status" value="1"/>
</dbReference>
<dbReference type="SUPFAM" id="SSF51316">
    <property type="entry name" value="Mss4-like"/>
    <property type="match status" value="1"/>
</dbReference>
<organism evidence="7 8">
    <name type="scientific">Martelella mediterranea DSM 17316</name>
    <dbReference type="NCBI Taxonomy" id="1122214"/>
    <lineage>
        <taxon>Bacteria</taxon>
        <taxon>Pseudomonadati</taxon>
        <taxon>Pseudomonadota</taxon>
        <taxon>Alphaproteobacteria</taxon>
        <taxon>Hyphomicrobiales</taxon>
        <taxon>Aurantimonadaceae</taxon>
        <taxon>Martelella</taxon>
    </lineage>
</organism>
<keyword evidence="8" id="KW-1185">Reference proteome</keyword>
<keyword evidence="2" id="KW-0479">Metal-binding</keyword>
<dbReference type="PANTHER" id="PTHR33337">
    <property type="entry name" value="GFA DOMAIN-CONTAINING PROTEIN"/>
    <property type="match status" value="1"/>
</dbReference>
<evidence type="ECO:0000256" key="2">
    <source>
        <dbReference type="ARBA" id="ARBA00022723"/>
    </source>
</evidence>
<evidence type="ECO:0000256" key="4">
    <source>
        <dbReference type="ARBA" id="ARBA00023239"/>
    </source>
</evidence>
<dbReference type="STRING" id="1122214.Mame_02647"/>
<dbReference type="KEGG" id="mmed:Mame_02647"/>
<gene>
    <name evidence="7" type="ORF">Mame_02647</name>
</gene>
<evidence type="ECO:0000256" key="3">
    <source>
        <dbReference type="ARBA" id="ARBA00022833"/>
    </source>
</evidence>
<evidence type="ECO:0000256" key="1">
    <source>
        <dbReference type="ARBA" id="ARBA00005495"/>
    </source>
</evidence>
<evidence type="ECO:0000259" key="6">
    <source>
        <dbReference type="PROSITE" id="PS51891"/>
    </source>
</evidence>
<accession>A0A1U9Z2P3</accession>
<dbReference type="Proteomes" id="UP000191135">
    <property type="component" value="Chromosome"/>
</dbReference>
<evidence type="ECO:0000313" key="8">
    <source>
        <dbReference type="Proteomes" id="UP000191135"/>
    </source>
</evidence>
<feature type="domain" description="CENP-V/GFA" evidence="6">
    <location>
        <begin position="7"/>
        <end position="103"/>
    </location>
</feature>
<dbReference type="InterPro" id="IPR006913">
    <property type="entry name" value="CENP-V/GFA"/>
</dbReference>
<dbReference type="RefSeq" id="WP_018066468.1">
    <property type="nucleotide sequence ID" value="NZ_AQWH01000023.1"/>
</dbReference>
<proteinExistence type="inferred from homology"/>
<dbReference type="Gene3D" id="3.90.1590.10">
    <property type="entry name" value="glutathione-dependent formaldehyde- activating enzyme (gfa)"/>
    <property type="match status" value="1"/>
</dbReference>
<keyword evidence="3" id="KW-0862">Zinc</keyword>
<evidence type="ECO:0000313" key="7">
    <source>
        <dbReference type="EMBL" id="AQZ51973.1"/>
    </source>
</evidence>
<dbReference type="PANTHER" id="PTHR33337:SF40">
    <property type="entry name" value="CENP-V_GFA DOMAIN-CONTAINING PROTEIN-RELATED"/>
    <property type="match status" value="1"/>
</dbReference>
<dbReference type="Pfam" id="PF04828">
    <property type="entry name" value="GFA"/>
    <property type="match status" value="1"/>
</dbReference>
<dbReference type="eggNOG" id="COG3791">
    <property type="taxonomic scope" value="Bacteria"/>
</dbReference>
<comment type="similarity">
    <text evidence="1">Belongs to the Gfa family.</text>
</comment>
<reference evidence="7 8" key="1">
    <citation type="submission" date="2017-03" db="EMBL/GenBank/DDBJ databases">
        <title>Foreign affairs: Plasmid Transfer between Roseobacters and Rhizobia.</title>
        <authorList>
            <person name="Bartling P."/>
            <person name="Bunk B."/>
            <person name="Overmann J."/>
            <person name="Brinkmann H."/>
            <person name="Petersen J."/>
        </authorList>
    </citation>
    <scope>NUCLEOTIDE SEQUENCE [LARGE SCALE GENOMIC DNA]</scope>
    <source>
        <strain evidence="7 8">MACL11</strain>
    </source>
</reference>
<dbReference type="OrthoDB" id="9807246at2"/>
<dbReference type="EMBL" id="CP020330">
    <property type="protein sequence ID" value="AQZ51973.1"/>
    <property type="molecule type" value="Genomic_DNA"/>
</dbReference>
<dbReference type="InterPro" id="IPR011057">
    <property type="entry name" value="Mss4-like_sf"/>
</dbReference>
<dbReference type="GO" id="GO:0046872">
    <property type="term" value="F:metal ion binding"/>
    <property type="evidence" value="ECO:0007669"/>
    <property type="project" value="UniProtKB-KW"/>
</dbReference>
<sequence>MSDERSFSGGCQCGAVRFRASHLGRPSICHCRMCQKAFGNFFGALVTADIAHLTWTRGKPKMFRSSAKALRGFCENCGTPLTYQFSGGVELAIGAFDEPEHFEPQIQVNHDHRLPWIDTLFEKPGRPQTLEESEIISRQHPDHDTDQWPPEDGPDA</sequence>
<feature type="region of interest" description="Disordered" evidence="5">
    <location>
        <begin position="127"/>
        <end position="156"/>
    </location>
</feature>
<protein>
    <recommendedName>
        <fullName evidence="6">CENP-V/GFA domain-containing protein</fullName>
    </recommendedName>
</protein>
<keyword evidence="4" id="KW-0456">Lyase</keyword>
<feature type="compositionally biased region" description="Basic and acidic residues" evidence="5">
    <location>
        <begin position="135"/>
        <end position="146"/>
    </location>
</feature>
<dbReference type="GO" id="GO:0016846">
    <property type="term" value="F:carbon-sulfur lyase activity"/>
    <property type="evidence" value="ECO:0007669"/>
    <property type="project" value="InterPro"/>
</dbReference>
<name>A0A1U9Z2P3_9HYPH</name>
<dbReference type="AlphaFoldDB" id="A0A1U9Z2P3"/>
<evidence type="ECO:0000256" key="5">
    <source>
        <dbReference type="SAM" id="MobiDB-lite"/>
    </source>
</evidence>